<feature type="region of interest" description="Disordered" evidence="1">
    <location>
        <begin position="479"/>
        <end position="498"/>
    </location>
</feature>
<feature type="compositionally biased region" description="Low complexity" evidence="1">
    <location>
        <begin position="430"/>
        <end position="454"/>
    </location>
</feature>
<accession>A0A9P7NB81</accession>
<feature type="compositionally biased region" description="Low complexity" evidence="1">
    <location>
        <begin position="781"/>
        <end position="795"/>
    </location>
</feature>
<comment type="caution">
    <text evidence="3">The sequence shown here is derived from an EMBL/GenBank/DDBJ whole genome shotgun (WGS) entry which is preliminary data.</text>
</comment>
<feature type="chain" id="PRO_5040286315" description="MUC1-Extracellular alpha-1,4-glucan glucosidase" evidence="2">
    <location>
        <begin position="26"/>
        <end position="966"/>
    </location>
</feature>
<sequence>MILPSLSVGFISTLIFVSFLSSTWASHEARDDGVVDWDSFAQLSQAVASDLPPNYEPPTYGYDNPPPYQYGTSTLNSVSVSSTPPESISSTIIDSTTVTTTDQSSYSSNTTVSTIDSQTRTTSQAFQSTDEPAPASSKTWVESSVLGITGAPTSTIPEGTTLSTVNTLSTSSESTTSTRISPSLSTASAYPSTNGSIIVSSKSHANNTMTRTTEISTTGSTTSSGFTFESSELPITAPFSSRSNSSSFSATQSNPTTETQIGTGPGVSSSKSSPTQSSLTWHPVFNTTSSGSPIMSSTPLSSGILTNTRPGTETSLWPTSYSQTSASSNSSQLMSSPTPSSALSQTLVDGNPRTKTYFSSQWANSTSVSTQDDSFPGPTEILTRHSSMFSFPTSVSLSTGYTAPNTSATVTTIQQTLTVPLSSGISRNTTTFPSSFSSPLSSPSNSTGSQPTTSRSSWIRSSVLGTGISLTTWKPTVTAPTQSPIWSNKTSSMSTSSAPFQNLTTTTISFSETGPSTRTPMENTTYHTPWTPSTVPLSTVTSIAQSSSQPQPSQRNSTISSVGVTIDPRTSTQSSLVTHQSSLVSVSTGFTSGIPTTRSASNSTYHWPTTIKSSLSSVQSSISTGDASSSETFEPSVTSTMLNPTSVQTLSRTLTSTVQPWPNTTVTVLPTLSSTVPSTSKVVDTSFTSSTSGIVTNTSYVPSSTLWSGTSTQETVSLVTSRWANTTTMDGDPRSTSQRTTTTANGTTLTQSTTTTLSTTLSTSISVPSTTTGLNSTSGRTTVTSSETEATSETTLWPTTLRSRDTTTHDQTPSSRPASTQTRSESTSMSLTNSVTPTTVTSSAPFSTSRTSSRCVPRRKTRSSGLETQSRTAIESQPVLTTLKTLVSTEKSTSEPQASESTTSINTAQPQPTANLANNPNFPWGGDSPIHRHQSVAALGAGIPEEGLWTRWTEKVKDKMRRMVRS</sequence>
<keyword evidence="4" id="KW-1185">Reference proteome</keyword>
<feature type="region of interest" description="Disordered" evidence="1">
    <location>
        <begin position="168"/>
        <end position="346"/>
    </location>
</feature>
<evidence type="ECO:0008006" key="5">
    <source>
        <dbReference type="Google" id="ProtNLM"/>
    </source>
</evidence>
<feature type="region of interest" description="Disordered" evidence="1">
    <location>
        <begin position="540"/>
        <end position="560"/>
    </location>
</feature>
<feature type="region of interest" description="Disordered" evidence="1">
    <location>
        <begin position="430"/>
        <end position="458"/>
    </location>
</feature>
<feature type="compositionally biased region" description="Polar residues" evidence="1">
    <location>
        <begin position="624"/>
        <end position="639"/>
    </location>
</feature>
<feature type="compositionally biased region" description="Polar residues" evidence="1">
    <location>
        <begin position="109"/>
        <end position="141"/>
    </location>
</feature>
<evidence type="ECO:0000313" key="4">
    <source>
        <dbReference type="Proteomes" id="UP000748025"/>
    </source>
</evidence>
<feature type="compositionally biased region" description="Low complexity" evidence="1">
    <location>
        <begin position="735"/>
        <end position="772"/>
    </location>
</feature>
<feature type="compositionally biased region" description="Low complexity" evidence="1">
    <location>
        <begin position="487"/>
        <end position="497"/>
    </location>
</feature>
<feature type="signal peptide" evidence="2">
    <location>
        <begin position="1"/>
        <end position="25"/>
    </location>
</feature>
<evidence type="ECO:0000313" key="3">
    <source>
        <dbReference type="EMBL" id="KAG6011324.1"/>
    </source>
</evidence>
<name>A0A9P7NB81_9HYPO</name>
<feature type="compositionally biased region" description="Low complexity" evidence="1">
    <location>
        <begin position="318"/>
        <end position="341"/>
    </location>
</feature>
<feature type="compositionally biased region" description="Polar residues" evidence="1">
    <location>
        <begin position="863"/>
        <end position="875"/>
    </location>
</feature>
<feature type="compositionally biased region" description="Low complexity" evidence="1">
    <location>
        <begin position="268"/>
        <end position="278"/>
    </location>
</feature>
<proteinExistence type="predicted"/>
<feature type="region of interest" description="Disordered" evidence="1">
    <location>
        <begin position="620"/>
        <end position="639"/>
    </location>
</feature>
<protein>
    <recommendedName>
        <fullName evidence="5">MUC1-Extracellular alpha-1,4-glucan glucosidase</fullName>
    </recommendedName>
</protein>
<dbReference type="AlphaFoldDB" id="A0A9P7NB81"/>
<feature type="compositionally biased region" description="Polar residues" evidence="1">
    <location>
        <begin position="184"/>
        <end position="207"/>
    </location>
</feature>
<evidence type="ECO:0000256" key="1">
    <source>
        <dbReference type="SAM" id="MobiDB-lite"/>
    </source>
</evidence>
<feature type="compositionally biased region" description="Polar residues" evidence="1">
    <location>
        <begin position="888"/>
        <end position="921"/>
    </location>
</feature>
<organism evidence="3 4">
    <name type="scientific">Claviceps pusilla</name>
    <dbReference type="NCBI Taxonomy" id="123648"/>
    <lineage>
        <taxon>Eukaryota</taxon>
        <taxon>Fungi</taxon>
        <taxon>Dikarya</taxon>
        <taxon>Ascomycota</taxon>
        <taxon>Pezizomycotina</taxon>
        <taxon>Sordariomycetes</taxon>
        <taxon>Hypocreomycetidae</taxon>
        <taxon>Hypocreales</taxon>
        <taxon>Clavicipitaceae</taxon>
        <taxon>Claviceps</taxon>
    </lineage>
</organism>
<feature type="compositionally biased region" description="Low complexity" evidence="1">
    <location>
        <begin position="208"/>
        <end position="255"/>
    </location>
</feature>
<feature type="compositionally biased region" description="Low complexity" evidence="1">
    <location>
        <begin position="168"/>
        <end position="183"/>
    </location>
</feature>
<gene>
    <name evidence="3" type="ORF">E4U43_008397</name>
</gene>
<feature type="compositionally biased region" description="Polar residues" evidence="1">
    <location>
        <begin position="285"/>
        <end position="317"/>
    </location>
</feature>
<evidence type="ECO:0000256" key="2">
    <source>
        <dbReference type="SAM" id="SignalP"/>
    </source>
</evidence>
<feature type="compositionally biased region" description="Polar residues" evidence="1">
    <location>
        <begin position="809"/>
        <end position="829"/>
    </location>
</feature>
<feature type="region of interest" description="Disordered" evidence="1">
    <location>
        <begin position="101"/>
        <end position="141"/>
    </location>
</feature>
<reference evidence="3" key="1">
    <citation type="journal article" date="2020" name="bioRxiv">
        <title>Whole genome comparisons of ergot fungi reveals the divergence and evolution of species within the genus Claviceps are the result of varying mechanisms driving genome evolution and host range expansion.</title>
        <authorList>
            <person name="Wyka S.A."/>
            <person name="Mondo S.J."/>
            <person name="Liu M."/>
            <person name="Dettman J."/>
            <person name="Nalam V."/>
            <person name="Broders K.D."/>
        </authorList>
    </citation>
    <scope>NUCLEOTIDE SEQUENCE</scope>
    <source>
        <strain evidence="3">CCC 602</strain>
    </source>
</reference>
<feature type="region of interest" description="Disordered" evidence="1">
    <location>
        <begin position="888"/>
        <end position="944"/>
    </location>
</feature>
<dbReference type="Proteomes" id="UP000748025">
    <property type="component" value="Unassembled WGS sequence"/>
</dbReference>
<keyword evidence="2" id="KW-0732">Signal</keyword>
<feature type="compositionally biased region" description="Low complexity" evidence="1">
    <location>
        <begin position="540"/>
        <end position="554"/>
    </location>
</feature>
<feature type="region of interest" description="Disordered" evidence="1">
    <location>
        <begin position="725"/>
        <end position="875"/>
    </location>
</feature>
<dbReference type="OrthoDB" id="5104805at2759"/>
<feature type="compositionally biased region" description="Low complexity" evidence="1">
    <location>
        <begin position="830"/>
        <end position="853"/>
    </location>
</feature>
<dbReference type="EMBL" id="SRPW01000900">
    <property type="protein sequence ID" value="KAG6011324.1"/>
    <property type="molecule type" value="Genomic_DNA"/>
</dbReference>